<evidence type="ECO:0000256" key="8">
    <source>
        <dbReference type="PROSITE-ProRule" id="PRU00169"/>
    </source>
</evidence>
<evidence type="ECO:0000256" key="9">
    <source>
        <dbReference type="PROSITE-ProRule" id="PRU01091"/>
    </source>
</evidence>
<organism evidence="12 13">
    <name type="scientific">Collimonas arenae</name>
    <dbReference type="NCBI Taxonomy" id="279058"/>
    <lineage>
        <taxon>Bacteria</taxon>
        <taxon>Pseudomonadati</taxon>
        <taxon>Pseudomonadota</taxon>
        <taxon>Betaproteobacteria</taxon>
        <taxon>Burkholderiales</taxon>
        <taxon>Oxalobacteraceae</taxon>
        <taxon>Collimonas</taxon>
    </lineage>
</organism>
<dbReference type="Gene3D" id="3.40.50.2300">
    <property type="match status" value="1"/>
</dbReference>
<feature type="DNA-binding region" description="OmpR/PhoB-type" evidence="9">
    <location>
        <begin position="128"/>
        <end position="227"/>
    </location>
</feature>
<feature type="domain" description="Response regulatory" evidence="10">
    <location>
        <begin position="3"/>
        <end position="116"/>
    </location>
</feature>
<dbReference type="SMART" id="SM00448">
    <property type="entry name" value="REC"/>
    <property type="match status" value="1"/>
</dbReference>
<dbReference type="GO" id="GO:0000976">
    <property type="term" value="F:transcription cis-regulatory region binding"/>
    <property type="evidence" value="ECO:0007669"/>
    <property type="project" value="TreeGrafter"/>
</dbReference>
<name>A0A0A1FI11_9BURK</name>
<dbReference type="InterPro" id="IPR036388">
    <property type="entry name" value="WH-like_DNA-bd_sf"/>
</dbReference>
<keyword evidence="13" id="KW-1185">Reference proteome</keyword>
<feature type="modified residue" description="4-aspartylphosphate" evidence="8">
    <location>
        <position position="52"/>
    </location>
</feature>
<dbReference type="GO" id="GO:0005829">
    <property type="term" value="C:cytosol"/>
    <property type="evidence" value="ECO:0007669"/>
    <property type="project" value="TreeGrafter"/>
</dbReference>
<dbReference type="SUPFAM" id="SSF52172">
    <property type="entry name" value="CheY-like"/>
    <property type="match status" value="1"/>
</dbReference>
<dbReference type="CDD" id="cd00383">
    <property type="entry name" value="trans_reg_C"/>
    <property type="match status" value="1"/>
</dbReference>
<evidence type="ECO:0000259" key="11">
    <source>
        <dbReference type="PROSITE" id="PS51755"/>
    </source>
</evidence>
<feature type="domain" description="OmpR/PhoB-type" evidence="11">
    <location>
        <begin position="128"/>
        <end position="227"/>
    </location>
</feature>
<dbReference type="GO" id="GO:0000156">
    <property type="term" value="F:phosphorelay response regulator activity"/>
    <property type="evidence" value="ECO:0007669"/>
    <property type="project" value="TreeGrafter"/>
</dbReference>
<dbReference type="STRING" id="279058.LT85_4172"/>
<sequence>MKKVLLIEDDARLAELISEYLCRYDFEVTLVLRGDLALDAIAREQPDVVVLDLMLPGMDGMDICRAIRKTSSLPVLMLTARADIFDQVAGLEIGADDYMLKPVEPRLLLARLRVILRWMELRGQPTRGNLLQFGELEVDLSARQVCWKGREVDLKTADYNLFVILLQAAGKVLSRDELLKRWRGIGFDGLDRTVDVSISRLRKCFDDDANEPRKIKTVWGRGYLFSPIAWEE</sequence>
<dbReference type="Proteomes" id="UP000030302">
    <property type="component" value="Chromosome"/>
</dbReference>
<dbReference type="SMART" id="SM00862">
    <property type="entry name" value="Trans_reg_C"/>
    <property type="match status" value="1"/>
</dbReference>
<dbReference type="AlphaFoldDB" id="A0A0A1FI11"/>
<dbReference type="InterPro" id="IPR039420">
    <property type="entry name" value="WalR-like"/>
</dbReference>
<dbReference type="InterPro" id="IPR001789">
    <property type="entry name" value="Sig_transdc_resp-reg_receiver"/>
</dbReference>
<keyword evidence="6 9" id="KW-0238">DNA-binding</keyword>
<dbReference type="InterPro" id="IPR001867">
    <property type="entry name" value="OmpR/PhoB-type_DNA-bd"/>
</dbReference>
<dbReference type="HOGENOM" id="CLU_000445_30_4_4"/>
<evidence type="ECO:0000256" key="6">
    <source>
        <dbReference type="ARBA" id="ARBA00023125"/>
    </source>
</evidence>
<dbReference type="FunFam" id="1.10.10.10:FF:000099">
    <property type="entry name" value="Two-component system response regulator TorR"/>
    <property type="match status" value="1"/>
</dbReference>
<evidence type="ECO:0000256" key="1">
    <source>
        <dbReference type="ARBA" id="ARBA00004496"/>
    </source>
</evidence>
<comment type="subcellular location">
    <subcellularLocation>
        <location evidence="1">Cytoplasm</location>
    </subcellularLocation>
</comment>
<dbReference type="GO" id="GO:0032993">
    <property type="term" value="C:protein-DNA complex"/>
    <property type="evidence" value="ECO:0007669"/>
    <property type="project" value="TreeGrafter"/>
</dbReference>
<keyword evidence="2" id="KW-0963">Cytoplasm</keyword>
<evidence type="ECO:0000313" key="13">
    <source>
        <dbReference type="Proteomes" id="UP000030302"/>
    </source>
</evidence>
<dbReference type="KEGG" id="care:LT85_4172"/>
<keyword evidence="3 8" id="KW-0597">Phosphoprotein</keyword>
<dbReference type="Pfam" id="PF00486">
    <property type="entry name" value="Trans_reg_C"/>
    <property type="match status" value="1"/>
</dbReference>
<evidence type="ECO:0000256" key="3">
    <source>
        <dbReference type="ARBA" id="ARBA00022553"/>
    </source>
</evidence>
<dbReference type="EMBL" id="CP009962">
    <property type="protein sequence ID" value="AIY43330.1"/>
    <property type="molecule type" value="Genomic_DNA"/>
</dbReference>
<dbReference type="InterPro" id="IPR011006">
    <property type="entry name" value="CheY-like_superfamily"/>
</dbReference>
<evidence type="ECO:0000256" key="4">
    <source>
        <dbReference type="ARBA" id="ARBA00023012"/>
    </source>
</evidence>
<accession>A0A0A1FI11</accession>
<evidence type="ECO:0000313" key="12">
    <source>
        <dbReference type="EMBL" id="AIY43330.1"/>
    </source>
</evidence>
<keyword evidence="5" id="KW-0805">Transcription regulation</keyword>
<evidence type="ECO:0000256" key="5">
    <source>
        <dbReference type="ARBA" id="ARBA00023015"/>
    </source>
</evidence>
<dbReference type="PROSITE" id="PS51755">
    <property type="entry name" value="OMPR_PHOB"/>
    <property type="match status" value="1"/>
</dbReference>
<gene>
    <name evidence="12" type="primary">rstA</name>
    <name evidence="12" type="ORF">LT85_4172</name>
</gene>
<evidence type="ECO:0000256" key="7">
    <source>
        <dbReference type="ARBA" id="ARBA00023163"/>
    </source>
</evidence>
<evidence type="ECO:0000256" key="2">
    <source>
        <dbReference type="ARBA" id="ARBA00022490"/>
    </source>
</evidence>
<dbReference type="FunFam" id="3.40.50.2300:FF:000001">
    <property type="entry name" value="DNA-binding response regulator PhoB"/>
    <property type="match status" value="1"/>
</dbReference>
<dbReference type="PANTHER" id="PTHR48111">
    <property type="entry name" value="REGULATOR OF RPOS"/>
    <property type="match status" value="1"/>
</dbReference>
<dbReference type="PANTHER" id="PTHR48111:SF47">
    <property type="entry name" value="TRANSCRIPTIONAL REGULATORY PROTEIN RSTA"/>
    <property type="match status" value="1"/>
</dbReference>
<keyword evidence="4" id="KW-0902">Two-component regulatory system</keyword>
<dbReference type="Pfam" id="PF00072">
    <property type="entry name" value="Response_reg"/>
    <property type="match status" value="1"/>
</dbReference>
<dbReference type="PROSITE" id="PS50110">
    <property type="entry name" value="RESPONSE_REGULATORY"/>
    <property type="match status" value="1"/>
</dbReference>
<reference evidence="13" key="1">
    <citation type="journal article" date="2014" name="Soil Biol. Biochem.">
        <title>Structure and function of bacterial communities in ageing soils: Insights from the Mendocino ecological staircase.</title>
        <authorList>
            <person name="Uroz S."/>
            <person name="Tech J.J."/>
            <person name="Sawaya N.A."/>
            <person name="Frey-Klett P."/>
            <person name="Leveau J.H.J."/>
        </authorList>
    </citation>
    <scope>NUCLEOTIDE SEQUENCE [LARGE SCALE GENOMIC DNA]</scope>
    <source>
        <strain evidence="13">Cal35</strain>
    </source>
</reference>
<protein>
    <submittedName>
        <fullName evidence="12">Transcriptional regulatory protein RstA</fullName>
    </submittedName>
</protein>
<dbReference type="Gene3D" id="6.10.250.690">
    <property type="match status" value="1"/>
</dbReference>
<dbReference type="RefSeq" id="WP_216595031.1">
    <property type="nucleotide sequence ID" value="NZ_CP009962.1"/>
</dbReference>
<evidence type="ECO:0000259" key="10">
    <source>
        <dbReference type="PROSITE" id="PS50110"/>
    </source>
</evidence>
<keyword evidence="7" id="KW-0804">Transcription</keyword>
<proteinExistence type="predicted"/>
<dbReference type="GO" id="GO:0006355">
    <property type="term" value="P:regulation of DNA-templated transcription"/>
    <property type="evidence" value="ECO:0007669"/>
    <property type="project" value="InterPro"/>
</dbReference>
<dbReference type="Gene3D" id="1.10.10.10">
    <property type="entry name" value="Winged helix-like DNA-binding domain superfamily/Winged helix DNA-binding domain"/>
    <property type="match status" value="1"/>
</dbReference>